<dbReference type="Proteomes" id="UP001176961">
    <property type="component" value="Unassembled WGS sequence"/>
</dbReference>
<accession>A0AA36M207</accession>
<comment type="subcellular location">
    <subcellularLocation>
        <location evidence="1">Secreted</location>
    </subcellularLocation>
</comment>
<name>A0AA36M207_CYLNA</name>
<dbReference type="AlphaFoldDB" id="A0AA36M207"/>
<evidence type="ECO:0000256" key="4">
    <source>
        <dbReference type="ARBA" id="ARBA00022729"/>
    </source>
</evidence>
<dbReference type="Gene3D" id="2.60.40.3330">
    <property type="match status" value="1"/>
</dbReference>
<dbReference type="GO" id="GO:0005576">
    <property type="term" value="C:extracellular region"/>
    <property type="evidence" value="ECO:0007669"/>
    <property type="project" value="UniProtKB-SubCell"/>
</dbReference>
<feature type="chain" id="PRO_5041253135" description="Transthyretin-like family protein" evidence="5">
    <location>
        <begin position="26"/>
        <end position="94"/>
    </location>
</feature>
<comment type="similarity">
    <text evidence="2">Belongs to the nematode transthyretin-like family.</text>
</comment>
<dbReference type="InterPro" id="IPR038479">
    <property type="entry name" value="Transthyretin-like_sf"/>
</dbReference>
<proteinExistence type="inferred from homology"/>
<evidence type="ECO:0000256" key="5">
    <source>
        <dbReference type="SAM" id="SignalP"/>
    </source>
</evidence>
<keyword evidence="3" id="KW-0964">Secreted</keyword>
<dbReference type="Pfam" id="PF01060">
    <property type="entry name" value="TTR-52"/>
    <property type="match status" value="1"/>
</dbReference>
<reference evidence="6" key="1">
    <citation type="submission" date="2023-07" db="EMBL/GenBank/DDBJ databases">
        <authorList>
            <consortium name="CYATHOMIX"/>
        </authorList>
    </citation>
    <scope>NUCLEOTIDE SEQUENCE</scope>
    <source>
        <strain evidence="6">N/A</strain>
    </source>
</reference>
<feature type="signal peptide" evidence="5">
    <location>
        <begin position="1"/>
        <end position="25"/>
    </location>
</feature>
<protein>
    <recommendedName>
        <fullName evidence="8">Transthyretin-like family protein</fullName>
    </recommendedName>
</protein>
<organism evidence="6 7">
    <name type="scientific">Cylicocyclus nassatus</name>
    <name type="common">Nematode worm</name>
    <dbReference type="NCBI Taxonomy" id="53992"/>
    <lineage>
        <taxon>Eukaryota</taxon>
        <taxon>Metazoa</taxon>
        <taxon>Ecdysozoa</taxon>
        <taxon>Nematoda</taxon>
        <taxon>Chromadorea</taxon>
        <taxon>Rhabditida</taxon>
        <taxon>Rhabditina</taxon>
        <taxon>Rhabditomorpha</taxon>
        <taxon>Strongyloidea</taxon>
        <taxon>Strongylidae</taxon>
        <taxon>Cylicocyclus</taxon>
    </lineage>
</organism>
<dbReference type="InterPro" id="IPR001534">
    <property type="entry name" value="Transthyretin-like"/>
</dbReference>
<sequence length="94" mass="10553">MFSIFTNFEKMQVLIFLCLLPSCYGFAVSLGSIQSVAVKGRISCNGKPDTTAVIQLYEKEIIFHRKLNEVKSDNKGFYKIADATVTRVLRKNSA</sequence>
<dbReference type="EMBL" id="CATQJL010000112">
    <property type="protein sequence ID" value="CAJ0595565.1"/>
    <property type="molecule type" value="Genomic_DNA"/>
</dbReference>
<evidence type="ECO:0008006" key="8">
    <source>
        <dbReference type="Google" id="ProtNLM"/>
    </source>
</evidence>
<dbReference type="GO" id="GO:0009986">
    <property type="term" value="C:cell surface"/>
    <property type="evidence" value="ECO:0007669"/>
    <property type="project" value="InterPro"/>
</dbReference>
<evidence type="ECO:0000256" key="3">
    <source>
        <dbReference type="ARBA" id="ARBA00022525"/>
    </source>
</evidence>
<comment type="caution">
    <text evidence="6">The sequence shown here is derived from an EMBL/GenBank/DDBJ whole genome shotgun (WGS) entry which is preliminary data.</text>
</comment>
<keyword evidence="7" id="KW-1185">Reference proteome</keyword>
<evidence type="ECO:0000313" key="7">
    <source>
        <dbReference type="Proteomes" id="UP001176961"/>
    </source>
</evidence>
<evidence type="ECO:0000313" key="6">
    <source>
        <dbReference type="EMBL" id="CAJ0595565.1"/>
    </source>
</evidence>
<evidence type="ECO:0000256" key="1">
    <source>
        <dbReference type="ARBA" id="ARBA00004613"/>
    </source>
</evidence>
<gene>
    <name evidence="6" type="ORF">CYNAS_LOCUS7548</name>
</gene>
<keyword evidence="4 5" id="KW-0732">Signal</keyword>
<evidence type="ECO:0000256" key="2">
    <source>
        <dbReference type="ARBA" id="ARBA00010112"/>
    </source>
</evidence>